<evidence type="ECO:0000313" key="1">
    <source>
        <dbReference type="EMBL" id="JAD68100.1"/>
    </source>
</evidence>
<dbReference type="AlphaFoldDB" id="A0A0A9C426"/>
<dbReference type="EMBL" id="GBRH01229795">
    <property type="protein sequence ID" value="JAD68100.1"/>
    <property type="molecule type" value="Transcribed_RNA"/>
</dbReference>
<accession>A0A0A9C426</accession>
<sequence length="57" mass="6326">MLLKRRHEGPLSSARLSTRCALLRSWPGTESSPKMCLTSSMVSHGWSYCCPRLADSS</sequence>
<proteinExistence type="predicted"/>
<reference evidence="1" key="1">
    <citation type="submission" date="2014-09" db="EMBL/GenBank/DDBJ databases">
        <authorList>
            <person name="Magalhaes I.L.F."/>
            <person name="Oliveira U."/>
            <person name="Santos F.R."/>
            <person name="Vidigal T.H.D.A."/>
            <person name="Brescovit A.D."/>
            <person name="Santos A.J."/>
        </authorList>
    </citation>
    <scope>NUCLEOTIDE SEQUENCE</scope>
    <source>
        <tissue evidence="1">Shoot tissue taken approximately 20 cm above the soil surface</tissue>
    </source>
</reference>
<organism evidence="1">
    <name type="scientific">Arundo donax</name>
    <name type="common">Giant reed</name>
    <name type="synonym">Donax arundinaceus</name>
    <dbReference type="NCBI Taxonomy" id="35708"/>
    <lineage>
        <taxon>Eukaryota</taxon>
        <taxon>Viridiplantae</taxon>
        <taxon>Streptophyta</taxon>
        <taxon>Embryophyta</taxon>
        <taxon>Tracheophyta</taxon>
        <taxon>Spermatophyta</taxon>
        <taxon>Magnoliopsida</taxon>
        <taxon>Liliopsida</taxon>
        <taxon>Poales</taxon>
        <taxon>Poaceae</taxon>
        <taxon>PACMAD clade</taxon>
        <taxon>Arundinoideae</taxon>
        <taxon>Arundineae</taxon>
        <taxon>Arundo</taxon>
    </lineage>
</organism>
<reference evidence="1" key="2">
    <citation type="journal article" date="2015" name="Data Brief">
        <title>Shoot transcriptome of the giant reed, Arundo donax.</title>
        <authorList>
            <person name="Barrero R.A."/>
            <person name="Guerrero F.D."/>
            <person name="Moolhuijzen P."/>
            <person name="Goolsby J.A."/>
            <person name="Tidwell J."/>
            <person name="Bellgard S.E."/>
            <person name="Bellgard M.I."/>
        </authorList>
    </citation>
    <scope>NUCLEOTIDE SEQUENCE</scope>
    <source>
        <tissue evidence="1">Shoot tissue taken approximately 20 cm above the soil surface</tissue>
    </source>
</reference>
<name>A0A0A9C426_ARUDO</name>
<protein>
    <submittedName>
        <fullName evidence="1">Uncharacterized protein</fullName>
    </submittedName>
</protein>